<dbReference type="OrthoDB" id="5542239at2759"/>
<evidence type="ECO:0000256" key="7">
    <source>
        <dbReference type="ARBA" id="ARBA00035421"/>
    </source>
</evidence>
<dbReference type="PANTHER" id="PTHR37799">
    <property type="entry name" value="37S RIBOSOMAL PROTEIN S25, MITOCHONDRIAL"/>
    <property type="match status" value="1"/>
</dbReference>
<evidence type="ECO:0000256" key="2">
    <source>
        <dbReference type="ARBA" id="ARBA00009864"/>
    </source>
</evidence>
<keyword evidence="4" id="KW-0496">Mitochondrion</keyword>
<accession>A0A9P4TZB4</accession>
<dbReference type="Pfam" id="PF13741">
    <property type="entry name" value="MRP-S25"/>
    <property type="match status" value="1"/>
</dbReference>
<keyword evidence="3 8" id="KW-0689">Ribosomal protein</keyword>
<evidence type="ECO:0000256" key="1">
    <source>
        <dbReference type="ARBA" id="ARBA00004173"/>
    </source>
</evidence>
<organism evidence="8 9">
    <name type="scientific">Tothia fuscella</name>
    <dbReference type="NCBI Taxonomy" id="1048955"/>
    <lineage>
        <taxon>Eukaryota</taxon>
        <taxon>Fungi</taxon>
        <taxon>Dikarya</taxon>
        <taxon>Ascomycota</taxon>
        <taxon>Pezizomycotina</taxon>
        <taxon>Dothideomycetes</taxon>
        <taxon>Pleosporomycetidae</taxon>
        <taxon>Venturiales</taxon>
        <taxon>Cylindrosympodiaceae</taxon>
        <taxon>Tothia</taxon>
    </lineage>
</organism>
<dbReference type="GO" id="GO:0003735">
    <property type="term" value="F:structural constituent of ribosome"/>
    <property type="evidence" value="ECO:0007669"/>
    <property type="project" value="InterPro"/>
</dbReference>
<dbReference type="AlphaFoldDB" id="A0A9P4TZB4"/>
<evidence type="ECO:0000313" key="9">
    <source>
        <dbReference type="Proteomes" id="UP000800235"/>
    </source>
</evidence>
<evidence type="ECO:0000256" key="6">
    <source>
        <dbReference type="ARBA" id="ARBA00035137"/>
    </source>
</evidence>
<evidence type="ECO:0000256" key="4">
    <source>
        <dbReference type="ARBA" id="ARBA00023128"/>
    </source>
</evidence>
<comment type="caution">
    <text evidence="8">The sequence shown here is derived from an EMBL/GenBank/DDBJ whole genome shotgun (WGS) entry which is preliminary data.</text>
</comment>
<evidence type="ECO:0000313" key="8">
    <source>
        <dbReference type="EMBL" id="KAF2430732.1"/>
    </source>
</evidence>
<dbReference type="Proteomes" id="UP000800235">
    <property type="component" value="Unassembled WGS sequence"/>
</dbReference>
<keyword evidence="9" id="KW-1185">Reference proteome</keyword>
<dbReference type="PANTHER" id="PTHR37799:SF1">
    <property type="entry name" value="SMALL RIBOSOMAL SUBUNIT PROTEIN MS23"/>
    <property type="match status" value="1"/>
</dbReference>
<proteinExistence type="inferred from homology"/>
<name>A0A9P4TZB4_9PEZI</name>
<evidence type="ECO:0000256" key="3">
    <source>
        <dbReference type="ARBA" id="ARBA00022980"/>
    </source>
</evidence>
<comment type="similarity">
    <text evidence="2">Belongs to the mitochondrion-specific ribosomal protein mS23 family.</text>
</comment>
<protein>
    <recommendedName>
        <fullName evidence="6">Small ribosomal subunit protein mS23</fullName>
    </recommendedName>
    <alternativeName>
        <fullName evidence="7">37S ribosomal protein S25, mitochondrial</fullName>
    </alternativeName>
</protein>
<dbReference type="EMBL" id="MU007037">
    <property type="protein sequence ID" value="KAF2430732.1"/>
    <property type="molecule type" value="Genomic_DNA"/>
</dbReference>
<comment type="subcellular location">
    <subcellularLocation>
        <location evidence="1">Mitochondrion</location>
    </subcellularLocation>
</comment>
<dbReference type="InterPro" id="IPR016939">
    <property type="entry name" value="Ribosomal_mS23_fun"/>
</dbReference>
<evidence type="ECO:0000256" key="5">
    <source>
        <dbReference type="ARBA" id="ARBA00023274"/>
    </source>
</evidence>
<gene>
    <name evidence="8" type="ORF">EJ08DRAFT_612035</name>
</gene>
<keyword evidence="5" id="KW-0687">Ribonucleoprotein</keyword>
<reference evidence="8" key="1">
    <citation type="journal article" date="2020" name="Stud. Mycol.">
        <title>101 Dothideomycetes genomes: a test case for predicting lifestyles and emergence of pathogens.</title>
        <authorList>
            <person name="Haridas S."/>
            <person name="Albert R."/>
            <person name="Binder M."/>
            <person name="Bloem J."/>
            <person name="Labutti K."/>
            <person name="Salamov A."/>
            <person name="Andreopoulos B."/>
            <person name="Baker S."/>
            <person name="Barry K."/>
            <person name="Bills G."/>
            <person name="Bluhm B."/>
            <person name="Cannon C."/>
            <person name="Castanera R."/>
            <person name="Culley D."/>
            <person name="Daum C."/>
            <person name="Ezra D."/>
            <person name="Gonzalez J."/>
            <person name="Henrissat B."/>
            <person name="Kuo A."/>
            <person name="Liang C."/>
            <person name="Lipzen A."/>
            <person name="Lutzoni F."/>
            <person name="Magnuson J."/>
            <person name="Mondo S."/>
            <person name="Nolan M."/>
            <person name="Ohm R."/>
            <person name="Pangilinan J."/>
            <person name="Park H.-J."/>
            <person name="Ramirez L."/>
            <person name="Alfaro M."/>
            <person name="Sun H."/>
            <person name="Tritt A."/>
            <person name="Yoshinaga Y."/>
            <person name="Zwiers L.-H."/>
            <person name="Turgeon B."/>
            <person name="Goodwin S."/>
            <person name="Spatafora J."/>
            <person name="Crous P."/>
            <person name="Grigoriev I."/>
        </authorList>
    </citation>
    <scope>NUCLEOTIDE SEQUENCE</scope>
    <source>
        <strain evidence="8">CBS 130266</strain>
    </source>
</reference>
<dbReference type="GO" id="GO:0005763">
    <property type="term" value="C:mitochondrial small ribosomal subunit"/>
    <property type="evidence" value="ECO:0007669"/>
    <property type="project" value="InterPro"/>
</dbReference>
<sequence length="250" mass="29065">MGRYDFRPHRVLRTADLLLETSRITARPPWYTIIQDIPPSAQLTRPVFRDSSLKSNQKAAKRGKKASKAFCPLPLKYEEDKLREEFFGDHPWELARPKVLNEDGGDEWRGWDWGRGIRQLGKRLDGESVIQRQLHLMHHENHTKSHAYDVARKEYYHYRHFEAVEQQVAKEEALAYGAYFGKGPNEISMGLEDRQFEDWKEWAIKQTEREKQIAGAAYSGNVEEELERDETLDPVFEVVGGETAAPTVRP</sequence>